<feature type="transmembrane region" description="Helical" evidence="1">
    <location>
        <begin position="12"/>
        <end position="39"/>
    </location>
</feature>
<comment type="caution">
    <text evidence="2">The sequence shown here is derived from an EMBL/GenBank/DDBJ whole genome shotgun (WGS) entry which is preliminary data.</text>
</comment>
<keyword evidence="1" id="KW-1133">Transmembrane helix</keyword>
<reference evidence="2" key="1">
    <citation type="submission" date="2021-01" db="EMBL/GenBank/DDBJ databases">
        <title>A chromosome-scale assembly of European eel, Anguilla anguilla.</title>
        <authorList>
            <person name="Henkel C."/>
            <person name="Jong-Raadsen S.A."/>
            <person name="Dufour S."/>
            <person name="Weltzien F.-A."/>
            <person name="Palstra A.P."/>
            <person name="Pelster B."/>
            <person name="Spaink H.P."/>
            <person name="Van Den Thillart G.E."/>
            <person name="Jansen H."/>
            <person name="Zahm M."/>
            <person name="Klopp C."/>
            <person name="Cedric C."/>
            <person name="Louis A."/>
            <person name="Berthelot C."/>
            <person name="Parey E."/>
            <person name="Roest Crollius H."/>
            <person name="Montfort J."/>
            <person name="Robinson-Rechavi M."/>
            <person name="Bucao C."/>
            <person name="Bouchez O."/>
            <person name="Gislard M."/>
            <person name="Lluch J."/>
            <person name="Milhes M."/>
            <person name="Lampietro C."/>
            <person name="Lopez Roques C."/>
            <person name="Donnadieu C."/>
            <person name="Braasch I."/>
            <person name="Desvignes T."/>
            <person name="Postlethwait J."/>
            <person name="Bobe J."/>
            <person name="Guiguen Y."/>
            <person name="Dirks R."/>
        </authorList>
    </citation>
    <scope>NUCLEOTIDE SEQUENCE</scope>
    <source>
        <strain evidence="2">Tag_6206</strain>
        <tissue evidence="2">Liver</tissue>
    </source>
</reference>
<dbReference type="EMBL" id="JAFIRN010000009">
    <property type="protein sequence ID" value="KAG5842733.1"/>
    <property type="molecule type" value="Genomic_DNA"/>
</dbReference>
<accession>A0A9D3M8D8</accession>
<gene>
    <name evidence="2" type="ORF">ANANG_G00180840</name>
</gene>
<keyword evidence="1" id="KW-0472">Membrane</keyword>
<dbReference type="AlphaFoldDB" id="A0A9D3M8D8"/>
<proteinExistence type="predicted"/>
<evidence type="ECO:0000313" key="3">
    <source>
        <dbReference type="Proteomes" id="UP001044222"/>
    </source>
</evidence>
<keyword evidence="1" id="KW-0812">Transmembrane</keyword>
<keyword evidence="3" id="KW-1185">Reference proteome</keyword>
<evidence type="ECO:0000313" key="2">
    <source>
        <dbReference type="EMBL" id="KAG5842733.1"/>
    </source>
</evidence>
<sequence>MAQAFSEHVCVFVCVWCVCVCVCVCVHVCVCACILLSPLESIPEIPTAQQLIWIGLQLSGTCLVIQAPPPFRLTDHKPTIPHFGMSLGVSLVFTTARNPMSPLDK</sequence>
<organism evidence="2 3">
    <name type="scientific">Anguilla anguilla</name>
    <name type="common">European freshwater eel</name>
    <name type="synonym">Muraena anguilla</name>
    <dbReference type="NCBI Taxonomy" id="7936"/>
    <lineage>
        <taxon>Eukaryota</taxon>
        <taxon>Metazoa</taxon>
        <taxon>Chordata</taxon>
        <taxon>Craniata</taxon>
        <taxon>Vertebrata</taxon>
        <taxon>Euteleostomi</taxon>
        <taxon>Actinopterygii</taxon>
        <taxon>Neopterygii</taxon>
        <taxon>Teleostei</taxon>
        <taxon>Anguilliformes</taxon>
        <taxon>Anguillidae</taxon>
        <taxon>Anguilla</taxon>
    </lineage>
</organism>
<dbReference type="Proteomes" id="UP001044222">
    <property type="component" value="Chromosome 9"/>
</dbReference>
<name>A0A9D3M8D8_ANGAN</name>
<protein>
    <submittedName>
        <fullName evidence="2">Uncharacterized protein</fullName>
    </submittedName>
</protein>
<evidence type="ECO:0000256" key="1">
    <source>
        <dbReference type="SAM" id="Phobius"/>
    </source>
</evidence>